<comment type="caution">
    <text evidence="1">The sequence shown here is derived from an EMBL/GenBank/DDBJ whole genome shotgun (WGS) entry which is preliminary data.</text>
</comment>
<dbReference type="InterPro" id="IPR036388">
    <property type="entry name" value="WH-like_DNA-bd_sf"/>
</dbReference>
<dbReference type="InterPro" id="IPR013324">
    <property type="entry name" value="RNA_pol_sigma_r3/r4-like"/>
</dbReference>
<name>A0ABW5GV79_9PSEU</name>
<evidence type="ECO:0000313" key="1">
    <source>
        <dbReference type="EMBL" id="MFD2464770.1"/>
    </source>
</evidence>
<organism evidence="1 2">
    <name type="scientific">Amycolatopsis samaneae</name>
    <dbReference type="NCBI Taxonomy" id="664691"/>
    <lineage>
        <taxon>Bacteria</taxon>
        <taxon>Bacillati</taxon>
        <taxon>Actinomycetota</taxon>
        <taxon>Actinomycetes</taxon>
        <taxon>Pseudonocardiales</taxon>
        <taxon>Pseudonocardiaceae</taxon>
        <taxon>Amycolatopsis</taxon>
    </lineage>
</organism>
<proteinExistence type="predicted"/>
<accession>A0ABW5GV79</accession>
<keyword evidence="2" id="KW-1185">Reference proteome</keyword>
<sequence length="290" mass="31473">MVISTSRFSNAPSPLSMLQTQFERPPSILRFDTALRAWSTRDPALATITSHTQLGEVLATRDYVRHDEVLFTLVRRAATVGEDGLVAAELVMTAMLAAVPGITGRVLRACQAATGGGVRRGLCGAGVSATEDVRDVQATVIGHLWERVRSYPLRRRHHVAANLVRDTQRAVLRSFGVDLRQAAAHVVSFDAPDGQAAVAGEPVEVDASEELLELLAWAVEEEWLAEKDAAILTARYFGDQVGRDGVATDRQVAAVLEMTQSTVTRHRQRACRRLAAAAREFPGSARREAG</sequence>
<dbReference type="Proteomes" id="UP001597419">
    <property type="component" value="Unassembled WGS sequence"/>
</dbReference>
<dbReference type="RefSeq" id="WP_345399928.1">
    <property type="nucleotide sequence ID" value="NZ_BAABHG010000010.1"/>
</dbReference>
<dbReference type="SUPFAM" id="SSF88659">
    <property type="entry name" value="Sigma3 and sigma4 domains of RNA polymerase sigma factors"/>
    <property type="match status" value="1"/>
</dbReference>
<dbReference type="Gene3D" id="1.10.10.10">
    <property type="entry name" value="Winged helix-like DNA-binding domain superfamily/Winged helix DNA-binding domain"/>
    <property type="match status" value="1"/>
</dbReference>
<dbReference type="EMBL" id="JBHUKU010000028">
    <property type="protein sequence ID" value="MFD2464770.1"/>
    <property type="molecule type" value="Genomic_DNA"/>
</dbReference>
<evidence type="ECO:0000313" key="2">
    <source>
        <dbReference type="Proteomes" id="UP001597419"/>
    </source>
</evidence>
<protein>
    <submittedName>
        <fullName evidence="1">Uncharacterized protein</fullName>
    </submittedName>
</protein>
<reference evidence="2" key="1">
    <citation type="journal article" date="2019" name="Int. J. Syst. Evol. Microbiol.">
        <title>The Global Catalogue of Microorganisms (GCM) 10K type strain sequencing project: providing services to taxonomists for standard genome sequencing and annotation.</title>
        <authorList>
            <consortium name="The Broad Institute Genomics Platform"/>
            <consortium name="The Broad Institute Genome Sequencing Center for Infectious Disease"/>
            <person name="Wu L."/>
            <person name="Ma J."/>
        </authorList>
    </citation>
    <scope>NUCLEOTIDE SEQUENCE [LARGE SCALE GENOMIC DNA]</scope>
    <source>
        <strain evidence="2">CGMCC 4.7643</strain>
    </source>
</reference>
<gene>
    <name evidence="1" type="ORF">ACFSYJ_39550</name>
</gene>